<evidence type="ECO:0000259" key="3">
    <source>
        <dbReference type="SMART" id="SM00043"/>
    </source>
</evidence>
<dbReference type="CDD" id="cd00042">
    <property type="entry name" value="CY"/>
    <property type="match status" value="1"/>
</dbReference>
<dbReference type="PANTHER" id="PTHR46186:SF13">
    <property type="entry name" value="SI:BUSM1-57F23.1"/>
    <property type="match status" value="1"/>
</dbReference>
<dbReference type="SMART" id="SM00043">
    <property type="entry name" value="CY"/>
    <property type="match status" value="1"/>
</dbReference>
<sequence length="145" mass="16458">MSLPLSVLLCLSLGQLCMGDEPVKEIITTKNVPLLGGWFERNPESKEVQEAAQYAVQMFNTHSKSKKMFKLVSVTSAQSQATNMINFKIDTVLGKTKCLRSENHDLNSCSLEKRQMKCRFHVTFNPRNNKHELQSQKCMKHVTGI</sequence>
<feature type="domain" description="Cystatin" evidence="3">
    <location>
        <begin position="33"/>
        <end position="139"/>
    </location>
</feature>
<dbReference type="GeneID" id="114444159"/>
<dbReference type="Gene3D" id="3.10.450.10">
    <property type="match status" value="1"/>
</dbReference>
<reference evidence="5" key="1">
    <citation type="submission" date="2025-08" db="UniProtKB">
        <authorList>
            <consortium name="RefSeq"/>
        </authorList>
    </citation>
    <scope>IDENTIFICATION</scope>
</reference>
<dbReference type="Proteomes" id="UP000515145">
    <property type="component" value="Chromosome 12"/>
</dbReference>
<dbReference type="SUPFAM" id="SSF54403">
    <property type="entry name" value="Cystatin/monellin"/>
    <property type="match status" value="1"/>
</dbReference>
<evidence type="ECO:0000256" key="2">
    <source>
        <dbReference type="SAM" id="SignalP"/>
    </source>
</evidence>
<name>A0A6P7JC09_9TELE</name>
<dbReference type="InterPro" id="IPR046350">
    <property type="entry name" value="Cystatin_sf"/>
</dbReference>
<protein>
    <submittedName>
        <fullName evidence="5">L-cystatin</fullName>
    </submittedName>
</protein>
<dbReference type="GO" id="GO:0031982">
    <property type="term" value="C:vesicle"/>
    <property type="evidence" value="ECO:0007669"/>
    <property type="project" value="TreeGrafter"/>
</dbReference>
<dbReference type="GO" id="GO:0005615">
    <property type="term" value="C:extracellular space"/>
    <property type="evidence" value="ECO:0007669"/>
    <property type="project" value="TreeGrafter"/>
</dbReference>
<keyword evidence="4" id="KW-1185">Reference proteome</keyword>
<feature type="signal peptide" evidence="2">
    <location>
        <begin position="1"/>
        <end position="19"/>
    </location>
</feature>
<evidence type="ECO:0000256" key="1">
    <source>
        <dbReference type="ARBA" id="ARBA00009403"/>
    </source>
</evidence>
<evidence type="ECO:0000313" key="5">
    <source>
        <dbReference type="RefSeq" id="XP_028274382.1"/>
    </source>
</evidence>
<feature type="chain" id="PRO_5028326284" evidence="2">
    <location>
        <begin position="20"/>
        <end position="145"/>
    </location>
</feature>
<dbReference type="GO" id="GO:0004869">
    <property type="term" value="F:cysteine-type endopeptidase inhibitor activity"/>
    <property type="evidence" value="ECO:0007669"/>
    <property type="project" value="InterPro"/>
</dbReference>
<comment type="similarity">
    <text evidence="1">Belongs to the cystatin family.</text>
</comment>
<gene>
    <name evidence="5" type="primary">LOC114444159</name>
</gene>
<dbReference type="GO" id="GO:0005737">
    <property type="term" value="C:cytoplasm"/>
    <property type="evidence" value="ECO:0007669"/>
    <property type="project" value="TreeGrafter"/>
</dbReference>
<dbReference type="PANTHER" id="PTHR46186">
    <property type="entry name" value="CYSTATIN"/>
    <property type="match status" value="1"/>
</dbReference>
<dbReference type="InterPro" id="IPR000010">
    <property type="entry name" value="Cystatin_dom"/>
</dbReference>
<accession>A0A6P7JC09</accession>
<evidence type="ECO:0000313" key="4">
    <source>
        <dbReference type="Proteomes" id="UP000515145"/>
    </source>
</evidence>
<dbReference type="OrthoDB" id="8886803at2759"/>
<proteinExistence type="inferred from homology"/>
<organism evidence="4 5">
    <name type="scientific">Parambassis ranga</name>
    <name type="common">Indian glassy fish</name>
    <dbReference type="NCBI Taxonomy" id="210632"/>
    <lineage>
        <taxon>Eukaryota</taxon>
        <taxon>Metazoa</taxon>
        <taxon>Chordata</taxon>
        <taxon>Craniata</taxon>
        <taxon>Vertebrata</taxon>
        <taxon>Euteleostomi</taxon>
        <taxon>Actinopterygii</taxon>
        <taxon>Neopterygii</taxon>
        <taxon>Teleostei</taxon>
        <taxon>Neoteleostei</taxon>
        <taxon>Acanthomorphata</taxon>
        <taxon>Ovalentaria</taxon>
        <taxon>Ambassidae</taxon>
        <taxon>Parambassis</taxon>
    </lineage>
</organism>
<dbReference type="Pfam" id="PF00031">
    <property type="entry name" value="Cystatin"/>
    <property type="match status" value="1"/>
</dbReference>
<dbReference type="RefSeq" id="XP_028274382.1">
    <property type="nucleotide sequence ID" value="XM_028418581.1"/>
</dbReference>
<dbReference type="AlphaFoldDB" id="A0A6P7JC09"/>
<dbReference type="InParanoid" id="A0A6P7JC09"/>
<keyword evidence="2" id="KW-0732">Signal</keyword>